<evidence type="ECO:0000256" key="3">
    <source>
        <dbReference type="ARBA" id="ARBA00012515"/>
    </source>
</evidence>
<keyword evidence="4 8" id="KW-0456">Lyase</keyword>
<comment type="similarity">
    <text evidence="2">Belongs to the DeoC/FbaB aldolase family. DeoC type 2 subfamily.</text>
</comment>
<gene>
    <name evidence="8" type="primary">deoC</name>
    <name evidence="8" type="ORF">ENE75_09115</name>
</gene>
<evidence type="ECO:0000256" key="5">
    <source>
        <dbReference type="ARBA" id="ARBA00023270"/>
    </source>
</evidence>
<comment type="catalytic activity">
    <reaction evidence="6">
        <text>2-deoxy-D-ribose 5-phosphate = D-glyceraldehyde 3-phosphate + acetaldehyde</text>
        <dbReference type="Rhea" id="RHEA:12821"/>
        <dbReference type="ChEBI" id="CHEBI:15343"/>
        <dbReference type="ChEBI" id="CHEBI:59776"/>
        <dbReference type="ChEBI" id="CHEBI:62877"/>
        <dbReference type="EC" id="4.1.2.4"/>
    </reaction>
</comment>
<dbReference type="AlphaFoldDB" id="A0A3S2TP32"/>
<dbReference type="PANTHER" id="PTHR10889:SF3">
    <property type="entry name" value="DEOXYRIBOSE-PHOSPHATE ALDOLASE"/>
    <property type="match status" value="1"/>
</dbReference>
<evidence type="ECO:0000256" key="6">
    <source>
        <dbReference type="ARBA" id="ARBA00048791"/>
    </source>
</evidence>
<dbReference type="Pfam" id="PF01791">
    <property type="entry name" value="DeoC"/>
    <property type="match status" value="1"/>
</dbReference>
<dbReference type="PIRSF" id="PIRSF001357">
    <property type="entry name" value="DeoC"/>
    <property type="match status" value="1"/>
</dbReference>
<name>A0A3S2TP32_9BURK</name>
<dbReference type="NCBIfam" id="TIGR00126">
    <property type="entry name" value="deoC"/>
    <property type="match status" value="1"/>
</dbReference>
<dbReference type="SMART" id="SM01133">
    <property type="entry name" value="DeoC"/>
    <property type="match status" value="1"/>
</dbReference>
<evidence type="ECO:0000313" key="9">
    <source>
        <dbReference type="Proteomes" id="UP000288178"/>
    </source>
</evidence>
<keyword evidence="5" id="KW-0704">Schiff base</keyword>
<proteinExistence type="inferred from homology"/>
<dbReference type="InterPro" id="IPR002915">
    <property type="entry name" value="DeoC/FbaB/LacD_aldolase"/>
</dbReference>
<dbReference type="GO" id="GO:0004139">
    <property type="term" value="F:deoxyribose-phosphate aldolase activity"/>
    <property type="evidence" value="ECO:0007669"/>
    <property type="project" value="UniProtKB-UniRule"/>
</dbReference>
<evidence type="ECO:0000256" key="7">
    <source>
        <dbReference type="NCBIfam" id="TIGR00126"/>
    </source>
</evidence>
<dbReference type="Proteomes" id="UP000288178">
    <property type="component" value="Unassembled WGS sequence"/>
</dbReference>
<evidence type="ECO:0000313" key="8">
    <source>
        <dbReference type="EMBL" id="RVT52878.1"/>
    </source>
</evidence>
<dbReference type="PANTHER" id="PTHR10889">
    <property type="entry name" value="DEOXYRIBOSE-PHOSPHATE ALDOLASE"/>
    <property type="match status" value="1"/>
</dbReference>
<organism evidence="8 9">
    <name type="scientific">Rubrivivax albus</name>
    <dbReference type="NCBI Taxonomy" id="2499835"/>
    <lineage>
        <taxon>Bacteria</taxon>
        <taxon>Pseudomonadati</taxon>
        <taxon>Pseudomonadota</taxon>
        <taxon>Betaproteobacteria</taxon>
        <taxon>Burkholderiales</taxon>
        <taxon>Sphaerotilaceae</taxon>
        <taxon>Rubrivivax</taxon>
    </lineage>
</organism>
<evidence type="ECO:0000256" key="4">
    <source>
        <dbReference type="ARBA" id="ARBA00023239"/>
    </source>
</evidence>
<sequence>MTPPEAARLALACLDLTTLNDGHDTAGGEADVDALAARARGPFGPPAALCVWPRLAAFARRAAPPGVAVAAVANFPHGGTDVDAAVRDTAAIVDAGAQEVDVVLPWRAFAAGDEAAAAAVLRAVRRACDGRVLKVILETGELADDARIRRAAALALAEGADFLKTSTGKVPVGATPEAARALLETIADTPGCRAGFKASGGVRTVADAALYAGLVREILGADALAPQRFRLGASGLLNDIEAVLGGSAPAAPSSAY</sequence>
<evidence type="ECO:0000256" key="1">
    <source>
        <dbReference type="ARBA" id="ARBA00004816"/>
    </source>
</evidence>
<dbReference type="EC" id="4.1.2.4" evidence="3 7"/>
<dbReference type="GO" id="GO:0009264">
    <property type="term" value="P:deoxyribonucleotide catabolic process"/>
    <property type="evidence" value="ECO:0007669"/>
    <property type="project" value="UniProtKB-UniRule"/>
</dbReference>
<evidence type="ECO:0000256" key="2">
    <source>
        <dbReference type="ARBA" id="ARBA00009473"/>
    </source>
</evidence>
<reference evidence="8 9" key="1">
    <citation type="submission" date="2019-01" db="EMBL/GenBank/DDBJ databases">
        <authorList>
            <person name="Chen W.-M."/>
        </authorList>
    </citation>
    <scope>NUCLEOTIDE SEQUENCE [LARGE SCALE GENOMIC DNA]</scope>
    <source>
        <strain evidence="8 9">ICH-3</strain>
    </source>
</reference>
<dbReference type="OrthoDB" id="6579831at2"/>
<comment type="pathway">
    <text evidence="1">Carbohydrate degradation; 2-deoxy-D-ribose 1-phosphate degradation; D-glyceraldehyde 3-phosphate and acetaldehyde from 2-deoxy-alpha-D-ribose 1-phosphate: step 2/2.</text>
</comment>
<dbReference type="RefSeq" id="WP_128198249.1">
    <property type="nucleotide sequence ID" value="NZ_SACT01000002.1"/>
</dbReference>
<comment type="caution">
    <text evidence="8">The sequence shown here is derived from an EMBL/GenBank/DDBJ whole genome shotgun (WGS) entry which is preliminary data.</text>
</comment>
<dbReference type="SUPFAM" id="SSF51569">
    <property type="entry name" value="Aldolase"/>
    <property type="match status" value="1"/>
</dbReference>
<dbReference type="Gene3D" id="3.20.20.70">
    <property type="entry name" value="Aldolase class I"/>
    <property type="match status" value="1"/>
</dbReference>
<protein>
    <recommendedName>
        <fullName evidence="3 7">Deoxyribose-phosphate aldolase</fullName>
        <ecNumber evidence="3 7">4.1.2.4</ecNumber>
    </recommendedName>
</protein>
<dbReference type="GO" id="GO:0016052">
    <property type="term" value="P:carbohydrate catabolic process"/>
    <property type="evidence" value="ECO:0007669"/>
    <property type="project" value="TreeGrafter"/>
</dbReference>
<dbReference type="GO" id="GO:0005737">
    <property type="term" value="C:cytoplasm"/>
    <property type="evidence" value="ECO:0007669"/>
    <property type="project" value="InterPro"/>
</dbReference>
<dbReference type="InterPro" id="IPR013785">
    <property type="entry name" value="Aldolase_TIM"/>
</dbReference>
<dbReference type="InterPro" id="IPR011343">
    <property type="entry name" value="DeoC"/>
</dbReference>
<keyword evidence="9" id="KW-1185">Reference proteome</keyword>
<accession>A0A3S2TP32</accession>
<dbReference type="EMBL" id="SACT01000002">
    <property type="protein sequence ID" value="RVT52878.1"/>
    <property type="molecule type" value="Genomic_DNA"/>
</dbReference>